<evidence type="ECO:0000256" key="1">
    <source>
        <dbReference type="SAM" id="MobiDB-lite"/>
    </source>
</evidence>
<protein>
    <submittedName>
        <fullName evidence="2">Uncharacterized protein</fullName>
    </submittedName>
</protein>
<feature type="compositionally biased region" description="Basic and acidic residues" evidence="1">
    <location>
        <begin position="1"/>
        <end position="11"/>
    </location>
</feature>
<gene>
    <name evidence="2" type="ORF">PHATRDRAFT_43180</name>
</gene>
<reference evidence="2 3" key="1">
    <citation type="journal article" date="2008" name="Nature">
        <title>The Phaeodactylum genome reveals the evolutionary history of diatom genomes.</title>
        <authorList>
            <person name="Bowler C."/>
            <person name="Allen A.E."/>
            <person name="Badger J.H."/>
            <person name="Grimwood J."/>
            <person name="Jabbari K."/>
            <person name="Kuo A."/>
            <person name="Maheswari U."/>
            <person name="Martens C."/>
            <person name="Maumus F."/>
            <person name="Otillar R.P."/>
            <person name="Rayko E."/>
            <person name="Salamov A."/>
            <person name="Vandepoele K."/>
            <person name="Beszteri B."/>
            <person name="Gruber A."/>
            <person name="Heijde M."/>
            <person name="Katinka M."/>
            <person name="Mock T."/>
            <person name="Valentin K."/>
            <person name="Verret F."/>
            <person name="Berges J.A."/>
            <person name="Brownlee C."/>
            <person name="Cadoret J.P."/>
            <person name="Chiovitti A."/>
            <person name="Choi C.J."/>
            <person name="Coesel S."/>
            <person name="De Martino A."/>
            <person name="Detter J.C."/>
            <person name="Durkin C."/>
            <person name="Falciatore A."/>
            <person name="Fournet J."/>
            <person name="Haruta M."/>
            <person name="Huysman M.J."/>
            <person name="Jenkins B.D."/>
            <person name="Jiroutova K."/>
            <person name="Jorgensen R.E."/>
            <person name="Joubert Y."/>
            <person name="Kaplan A."/>
            <person name="Kroger N."/>
            <person name="Kroth P.G."/>
            <person name="La Roche J."/>
            <person name="Lindquist E."/>
            <person name="Lommer M."/>
            <person name="Martin-Jezequel V."/>
            <person name="Lopez P.J."/>
            <person name="Lucas S."/>
            <person name="Mangogna M."/>
            <person name="McGinnis K."/>
            <person name="Medlin L.K."/>
            <person name="Montsant A."/>
            <person name="Oudot-Le Secq M.P."/>
            <person name="Napoli C."/>
            <person name="Obornik M."/>
            <person name="Parker M.S."/>
            <person name="Petit J.L."/>
            <person name="Porcel B.M."/>
            <person name="Poulsen N."/>
            <person name="Robison M."/>
            <person name="Rychlewski L."/>
            <person name="Rynearson T.A."/>
            <person name="Schmutz J."/>
            <person name="Shapiro H."/>
            <person name="Siaut M."/>
            <person name="Stanley M."/>
            <person name="Sussman M.R."/>
            <person name="Taylor A.R."/>
            <person name="Vardi A."/>
            <person name="von Dassow P."/>
            <person name="Vyverman W."/>
            <person name="Willis A."/>
            <person name="Wyrwicz L.S."/>
            <person name="Rokhsar D.S."/>
            <person name="Weissenbach J."/>
            <person name="Armbrust E.V."/>
            <person name="Green B.R."/>
            <person name="Van de Peer Y."/>
            <person name="Grigoriev I.V."/>
        </authorList>
    </citation>
    <scope>NUCLEOTIDE SEQUENCE [LARGE SCALE GENOMIC DNA]</scope>
    <source>
        <strain evidence="2 3">CCAP 1055/1</strain>
    </source>
</reference>
<proteinExistence type="predicted"/>
<feature type="non-terminal residue" evidence="2">
    <location>
        <position position="290"/>
    </location>
</feature>
<dbReference type="AlphaFoldDB" id="B7FQX0"/>
<dbReference type="EMBL" id="CM000605">
    <property type="protein sequence ID" value="EEC51942.1"/>
    <property type="molecule type" value="Genomic_DNA"/>
</dbReference>
<dbReference type="KEGG" id="pti:PHATRDRAFT_43180"/>
<dbReference type="RefSeq" id="XP_002177479.1">
    <property type="nucleotide sequence ID" value="XM_002177443.1"/>
</dbReference>
<dbReference type="Proteomes" id="UP000000759">
    <property type="component" value="Chromosome 1"/>
</dbReference>
<feature type="region of interest" description="Disordered" evidence="1">
    <location>
        <begin position="1"/>
        <end position="50"/>
    </location>
</feature>
<evidence type="ECO:0000313" key="3">
    <source>
        <dbReference type="Proteomes" id="UP000000759"/>
    </source>
</evidence>
<dbReference type="PaxDb" id="2850-Phatr43180"/>
<sequence>MSRWDALDPSRKTGLQCRLSTESNRNEGETIQNKHIRPANSNKSQHGRSEASVSVERFLILTGKCRKTTSTHSIARLATFVSKNLSLLPVDKVSHDAVEDIFLPFLQADCNCRSIRAQTAVLETLEQILDHKAYWAEMMAPLVEDITDTGGEAFLTNPIRCHLFEIIQKDLLRFVKSDCDVASRQSIDRVEAFCRCLLKALMIAKVVEGTKKHAGRTTLDLDPTLIQKLMLTCWCEGVQICWLVSPAFLLRVSHDKFDYPIGATALNCISDLLVFTPFNLWLSQGHNPPS</sequence>
<name>B7FQX0_PHATC</name>
<feature type="compositionally biased region" description="Polar residues" evidence="1">
    <location>
        <begin position="18"/>
        <end position="44"/>
    </location>
</feature>
<dbReference type="GeneID" id="7196560"/>
<reference evidence="3" key="2">
    <citation type="submission" date="2008-08" db="EMBL/GenBank/DDBJ databases">
        <authorList>
            <consortium name="Diatom Consortium"/>
            <person name="Grigoriev I."/>
            <person name="Grimwood J."/>
            <person name="Kuo A."/>
            <person name="Otillar R.P."/>
            <person name="Salamov A."/>
            <person name="Detter J.C."/>
            <person name="Lindquist E."/>
            <person name="Shapiro H."/>
            <person name="Lucas S."/>
            <person name="Glavina del Rio T."/>
            <person name="Pitluck S."/>
            <person name="Rokhsar D."/>
            <person name="Bowler C."/>
        </authorList>
    </citation>
    <scope>GENOME REANNOTATION</scope>
    <source>
        <strain evidence="3">CCAP 1055/1</strain>
    </source>
</reference>
<organism evidence="2 3">
    <name type="scientific">Phaeodactylum tricornutum (strain CCAP 1055/1)</name>
    <dbReference type="NCBI Taxonomy" id="556484"/>
    <lineage>
        <taxon>Eukaryota</taxon>
        <taxon>Sar</taxon>
        <taxon>Stramenopiles</taxon>
        <taxon>Ochrophyta</taxon>
        <taxon>Bacillariophyta</taxon>
        <taxon>Bacillariophyceae</taxon>
        <taxon>Bacillariophycidae</taxon>
        <taxon>Naviculales</taxon>
        <taxon>Phaeodactylaceae</taxon>
        <taxon>Phaeodactylum</taxon>
    </lineage>
</organism>
<keyword evidence="3" id="KW-1185">Reference proteome</keyword>
<evidence type="ECO:0000313" key="2">
    <source>
        <dbReference type="EMBL" id="EEC51942.1"/>
    </source>
</evidence>
<dbReference type="InParanoid" id="B7FQX0"/>
<accession>B7FQX0</accession>